<evidence type="ECO:0000313" key="1">
    <source>
        <dbReference type="EMBL" id="GAA3597997.1"/>
    </source>
</evidence>
<gene>
    <name evidence="1" type="ORF">GCM10022235_82250</name>
</gene>
<evidence type="ECO:0008006" key="3">
    <source>
        <dbReference type="Google" id="ProtNLM"/>
    </source>
</evidence>
<sequence>MSWPGMIWIGGAPGAGKSTIARQLARELDLPLHPVDLWTYDHVGRMPAQRPLEEDLAEGPEVAAEAFVRIARLRIELVVEDVRARELGDVPALVEGPQLYPSMVADGVRAAAWLMPDAEQTRRAREARLARVEDARGRARLEGLLARDALLANRVRQETTQYGQTLIEVAADPDWSAITAAVRTALGPQHQLPPGSQLARQRSIENNAASRQIRLWLADIAVAEQQPYPFACECGRSGCALTVSETPDEYDARGADAHH</sequence>
<protein>
    <recommendedName>
        <fullName evidence="3">(d)CMP kinase</fullName>
    </recommendedName>
</protein>
<dbReference type="EMBL" id="BAABAA010000021">
    <property type="protein sequence ID" value="GAA3597997.1"/>
    <property type="molecule type" value="Genomic_DNA"/>
</dbReference>
<dbReference type="InterPro" id="IPR027417">
    <property type="entry name" value="P-loop_NTPase"/>
</dbReference>
<keyword evidence="2" id="KW-1185">Reference proteome</keyword>
<proteinExistence type="predicted"/>
<reference evidence="2" key="1">
    <citation type="journal article" date="2019" name="Int. J. Syst. Evol. Microbiol.">
        <title>The Global Catalogue of Microorganisms (GCM) 10K type strain sequencing project: providing services to taxonomists for standard genome sequencing and annotation.</title>
        <authorList>
            <consortium name="The Broad Institute Genomics Platform"/>
            <consortium name="The Broad Institute Genome Sequencing Center for Infectious Disease"/>
            <person name="Wu L."/>
            <person name="Ma J."/>
        </authorList>
    </citation>
    <scope>NUCLEOTIDE SEQUENCE [LARGE SCALE GENOMIC DNA]</scope>
    <source>
        <strain evidence="2">JCM 16928</strain>
    </source>
</reference>
<dbReference type="Proteomes" id="UP001501222">
    <property type="component" value="Unassembled WGS sequence"/>
</dbReference>
<accession>A0ABP6Z3S2</accession>
<evidence type="ECO:0000313" key="2">
    <source>
        <dbReference type="Proteomes" id="UP001501222"/>
    </source>
</evidence>
<organism evidence="1 2">
    <name type="scientific">Kribbella ginsengisoli</name>
    <dbReference type="NCBI Taxonomy" id="363865"/>
    <lineage>
        <taxon>Bacteria</taxon>
        <taxon>Bacillati</taxon>
        <taxon>Actinomycetota</taxon>
        <taxon>Actinomycetes</taxon>
        <taxon>Propionibacteriales</taxon>
        <taxon>Kribbellaceae</taxon>
        <taxon>Kribbella</taxon>
    </lineage>
</organism>
<dbReference type="SUPFAM" id="SSF52540">
    <property type="entry name" value="P-loop containing nucleoside triphosphate hydrolases"/>
    <property type="match status" value="1"/>
</dbReference>
<comment type="caution">
    <text evidence="1">The sequence shown here is derived from an EMBL/GenBank/DDBJ whole genome shotgun (WGS) entry which is preliminary data.</text>
</comment>
<name>A0ABP6Z3S2_9ACTN</name>
<dbReference type="RefSeq" id="WP_344850055.1">
    <property type="nucleotide sequence ID" value="NZ_BAABAA010000021.1"/>
</dbReference>
<dbReference type="Gene3D" id="3.40.50.300">
    <property type="entry name" value="P-loop containing nucleotide triphosphate hydrolases"/>
    <property type="match status" value="1"/>
</dbReference>